<accession>A0AAU9EA90</accession>
<sequence length="565" mass="67040">MNKFNDFIYEKLDMESIKVEFEKLVDKFTNSSTFTEQSNVFEKINDQRNHIETMMTLVSIRHSIDTTDEFYDKENDFMDEFGPEIEEMQNKFYSALVESKFRKELEEKWGKHLFSIADMQLKVFDSSIIEDLKNENKLVSEYMKLLASAKILFDGEERNLSQMTPYAQSVERNIRKDAHACVSKFFLENESDFDRIFDKLVKTRNEIAIKLGYKNYVELGYLKLLRSDYDAEMVKNYRKQVYENIVPLSNELRKRQEKRLKVDKLMHYDINLNFLSGNATPKGSPEWIIDNGKKMYTEMSEETDEFFNFMNDHKLMDLETKKGKANGGYCTFVSDYKAPFIFSNFNGTSGDVDVLTHEAGHAFQVYSSRNYEIPEYIWPTLEACEIHSMSMEFFAWPWMNLFFEEDTEKYKFDHLTGALLFIPYGVTVDEFQHWVYENPNVTPKERKEKWREIEKKYLPYKDYSSDEFLENGGFWFRQGHIFANPFYYIDYTLAQISAFEFWNKSNIDREKAWSDYLKLCKLGGSKSYLELVKEANLVNPFIDGSIAKIIKPIEQWIENIDDSKF</sequence>
<proteinExistence type="predicted"/>
<protein>
    <submittedName>
        <fullName evidence="1">M3 family oligoendopeptidase</fullName>
    </submittedName>
</protein>
<dbReference type="NCBIfam" id="TIGR02289">
    <property type="entry name" value="M3_not_pepF"/>
    <property type="match status" value="1"/>
</dbReference>
<dbReference type="RefSeq" id="WP_338537073.1">
    <property type="nucleotide sequence ID" value="NZ_AP028654.1"/>
</dbReference>
<keyword evidence="2" id="KW-1185">Reference proteome</keyword>
<evidence type="ECO:0000313" key="1">
    <source>
        <dbReference type="EMBL" id="BEP28767.1"/>
    </source>
</evidence>
<organism evidence="1 2">
    <name type="scientific">Helicovermis profundi</name>
    <dbReference type="NCBI Taxonomy" id="3065157"/>
    <lineage>
        <taxon>Bacteria</taxon>
        <taxon>Bacillati</taxon>
        <taxon>Bacillota</taxon>
        <taxon>Clostridia</taxon>
        <taxon>Helicovermis</taxon>
    </lineage>
</organism>
<reference evidence="1 2" key="1">
    <citation type="submission" date="2023-08" db="EMBL/GenBank/DDBJ databases">
        <title>Helicovermis profunda gen. nov., sp. nov., a novel mesophilic, fermentative bacterium within the Bacillota from a deep-sea hydrothermal vent chimney.</title>
        <authorList>
            <person name="Miyazaki U."/>
            <person name="Mizutani D."/>
            <person name="Hashimoto Y."/>
            <person name="Tame A."/>
            <person name="Sawayama S."/>
            <person name="Miyazaki J."/>
            <person name="Takai K."/>
            <person name="Nakagawa S."/>
        </authorList>
    </citation>
    <scope>NUCLEOTIDE SEQUENCE [LARGE SCALE GENOMIC DNA]</scope>
    <source>
        <strain evidence="1 2">S502</strain>
    </source>
</reference>
<dbReference type="SUPFAM" id="SSF55486">
    <property type="entry name" value="Metalloproteases ('zincins'), catalytic domain"/>
    <property type="match status" value="1"/>
</dbReference>
<dbReference type="EMBL" id="AP028654">
    <property type="protein sequence ID" value="BEP28767.1"/>
    <property type="molecule type" value="Genomic_DNA"/>
</dbReference>
<gene>
    <name evidence="1" type="ORF">HLPR_10980</name>
</gene>
<dbReference type="KEGG" id="hprf:HLPR_10980"/>
<name>A0AAU9EA90_9FIRM</name>
<dbReference type="Proteomes" id="UP001321786">
    <property type="component" value="Chromosome"/>
</dbReference>
<dbReference type="Gene3D" id="1.10.1370.30">
    <property type="match status" value="1"/>
</dbReference>
<dbReference type="InterPro" id="IPR011976">
    <property type="entry name" value="Pept_M3B_oligopep-rel"/>
</dbReference>
<dbReference type="CDD" id="cd09606">
    <property type="entry name" value="M3B_PepF"/>
    <property type="match status" value="1"/>
</dbReference>
<evidence type="ECO:0000313" key="2">
    <source>
        <dbReference type="Proteomes" id="UP001321786"/>
    </source>
</evidence>
<dbReference type="AlphaFoldDB" id="A0AAU9EA90"/>